<keyword evidence="3" id="KW-0808">Transferase</keyword>
<gene>
    <name evidence="3" type="ORF">A4H02_08680</name>
</gene>
<feature type="domain" description="Glycosyltransferase subfamily 4-like N-terminal" evidence="2">
    <location>
        <begin position="40"/>
        <end position="183"/>
    </location>
</feature>
<sequence length="378" mass="43730">MMEKRKKRMLQMITRSDWAGGQKVLYSLVYGLLKYYPDEFEIEVACGKENGMLIPELEKLGIKVYVIPDLVREISPLRDLKAFIRIFKLIKRGKYDIVHLHSSKAGFLGRIAARLAGVPKIVYTIHGWWPIEQYNGWKKKILIFVERIGAKFCDKLVFLCHNDMKKAENWRIGKKEQYVIIPNAIIPIDNSKFQSGKLRKELGISDNIKIVGNVARLDPPKNPIRFLEIARQVLMKRQDVRFVWIGGSVVEDFYGEQVERWLSEHSEMREVVYFLPFRKDSIELMADFDVLLITSDMEGLPLVALEAKNLGIPVVSTNVGCLVEQSYVRTFMNQEQIVSHLVELLNGNSRKPSSYEELGIEFRNSFVKGYVQIYLNSH</sequence>
<dbReference type="OrthoDB" id="9806653at2"/>
<keyword evidence="4" id="KW-1185">Reference proteome</keyword>
<dbReference type="Gene3D" id="3.40.50.2000">
    <property type="entry name" value="Glycogen Phosphorylase B"/>
    <property type="match status" value="2"/>
</dbReference>
<evidence type="ECO:0000259" key="1">
    <source>
        <dbReference type="Pfam" id="PF00534"/>
    </source>
</evidence>
<dbReference type="InterPro" id="IPR028098">
    <property type="entry name" value="Glyco_trans_4-like_N"/>
</dbReference>
<reference evidence="4" key="1">
    <citation type="submission" date="2016-04" db="EMBL/GenBank/DDBJ databases">
        <title>The genome sequence project of a novel Fervidobacterium isolate from a hot spring in Thailand.</title>
        <authorList>
            <person name="Gonzalez J.M."/>
            <person name="Cuecas A."/>
            <person name="Kanoksilapatham W."/>
        </authorList>
    </citation>
    <scope>NUCLEOTIDE SEQUENCE [LARGE SCALE GENOMIC DNA]</scope>
    <source>
        <strain evidence="4">FC2004</strain>
    </source>
</reference>
<dbReference type="SUPFAM" id="SSF53756">
    <property type="entry name" value="UDP-Glycosyltransferase/glycogen phosphorylase"/>
    <property type="match status" value="1"/>
</dbReference>
<dbReference type="Pfam" id="PF00534">
    <property type="entry name" value="Glycos_transf_1"/>
    <property type="match status" value="1"/>
</dbReference>
<dbReference type="EMBL" id="LWAF01000018">
    <property type="protein sequence ID" value="ODN29818.1"/>
    <property type="molecule type" value="Genomic_DNA"/>
</dbReference>
<dbReference type="Proteomes" id="UP000094570">
    <property type="component" value="Unassembled WGS sequence"/>
</dbReference>
<name>A0A1E3G2E5_9BACT</name>
<dbReference type="STRING" id="1008305.A4H02_08680"/>
<evidence type="ECO:0000259" key="2">
    <source>
        <dbReference type="Pfam" id="PF13579"/>
    </source>
</evidence>
<evidence type="ECO:0000313" key="4">
    <source>
        <dbReference type="Proteomes" id="UP000094570"/>
    </source>
</evidence>
<dbReference type="InterPro" id="IPR001296">
    <property type="entry name" value="Glyco_trans_1"/>
</dbReference>
<organism evidence="3 4">
    <name type="scientific">Fervidobacterium thailandense</name>
    <dbReference type="NCBI Taxonomy" id="1008305"/>
    <lineage>
        <taxon>Bacteria</taxon>
        <taxon>Thermotogati</taxon>
        <taxon>Thermotogota</taxon>
        <taxon>Thermotogae</taxon>
        <taxon>Thermotogales</taxon>
        <taxon>Fervidobacteriaceae</taxon>
        <taxon>Fervidobacterium</taxon>
    </lineage>
</organism>
<proteinExistence type="predicted"/>
<dbReference type="Pfam" id="PF13579">
    <property type="entry name" value="Glyco_trans_4_4"/>
    <property type="match status" value="1"/>
</dbReference>
<evidence type="ECO:0000313" key="3">
    <source>
        <dbReference type="EMBL" id="ODN29818.1"/>
    </source>
</evidence>
<dbReference type="GO" id="GO:0016757">
    <property type="term" value="F:glycosyltransferase activity"/>
    <property type="evidence" value="ECO:0007669"/>
    <property type="project" value="InterPro"/>
</dbReference>
<protein>
    <submittedName>
        <fullName evidence="3">Glycosyl transferase family 1</fullName>
    </submittedName>
</protein>
<dbReference type="AlphaFoldDB" id="A0A1E3G2E5"/>
<accession>A0A1E3G2E5</accession>
<feature type="domain" description="Glycosyl transferase family 1" evidence="1">
    <location>
        <begin position="197"/>
        <end position="324"/>
    </location>
</feature>
<dbReference type="PANTHER" id="PTHR12526">
    <property type="entry name" value="GLYCOSYLTRANSFERASE"/>
    <property type="match status" value="1"/>
</dbReference>
<comment type="caution">
    <text evidence="3">The sequence shown here is derived from an EMBL/GenBank/DDBJ whole genome shotgun (WGS) entry which is preliminary data.</text>
</comment>